<dbReference type="Proteomes" id="UP000241639">
    <property type="component" value="Unassembled WGS sequence"/>
</dbReference>
<accession>A0A2T4Z6G3</accession>
<keyword evidence="2 6" id="KW-0436">Ligase</keyword>
<dbReference type="GO" id="GO:0004642">
    <property type="term" value="F:phosphoribosylformylglycinamidine synthase activity"/>
    <property type="evidence" value="ECO:0007669"/>
    <property type="project" value="UniProtKB-UniRule"/>
</dbReference>
<dbReference type="SUPFAM" id="SSF82697">
    <property type="entry name" value="PurS-like"/>
    <property type="match status" value="1"/>
</dbReference>
<dbReference type="HAMAP" id="MF_01926">
    <property type="entry name" value="PurS"/>
    <property type="match status" value="1"/>
</dbReference>
<evidence type="ECO:0000256" key="3">
    <source>
        <dbReference type="ARBA" id="ARBA00022741"/>
    </source>
</evidence>
<evidence type="ECO:0000256" key="5">
    <source>
        <dbReference type="ARBA" id="ARBA00022840"/>
    </source>
</evidence>
<name>A0A2T4Z6G3_9BACL</name>
<dbReference type="GO" id="GO:0006189">
    <property type="term" value="P:'de novo' IMP biosynthetic process"/>
    <property type="evidence" value="ECO:0007669"/>
    <property type="project" value="UniProtKB-UniRule"/>
</dbReference>
<keyword evidence="1 6" id="KW-0963">Cytoplasm</keyword>
<organism evidence="7 8">
    <name type="scientific">Desmospora activa DSM 45169</name>
    <dbReference type="NCBI Taxonomy" id="1121389"/>
    <lineage>
        <taxon>Bacteria</taxon>
        <taxon>Bacillati</taxon>
        <taxon>Bacillota</taxon>
        <taxon>Bacilli</taxon>
        <taxon>Bacillales</taxon>
        <taxon>Thermoactinomycetaceae</taxon>
        <taxon>Desmospora</taxon>
    </lineage>
</organism>
<comment type="caution">
    <text evidence="7">The sequence shown here is derived from an EMBL/GenBank/DDBJ whole genome shotgun (WGS) entry which is preliminary data.</text>
</comment>
<comment type="subcellular location">
    <subcellularLocation>
        <location evidence="6">Cytoplasm</location>
    </subcellularLocation>
</comment>
<dbReference type="EC" id="6.3.5.3" evidence="6"/>
<dbReference type="GO" id="GO:0005737">
    <property type="term" value="C:cytoplasm"/>
    <property type="evidence" value="ECO:0007669"/>
    <property type="project" value="UniProtKB-SubCell"/>
</dbReference>
<reference evidence="7 8" key="1">
    <citation type="submission" date="2018-04" db="EMBL/GenBank/DDBJ databases">
        <title>Genomic Encyclopedia of Archaeal and Bacterial Type Strains, Phase II (KMG-II): from individual species to whole genera.</title>
        <authorList>
            <person name="Goeker M."/>
        </authorList>
    </citation>
    <scope>NUCLEOTIDE SEQUENCE [LARGE SCALE GENOMIC DNA]</scope>
    <source>
        <strain evidence="7 8">DSM 45169</strain>
    </source>
</reference>
<dbReference type="PANTHER" id="PTHR34696:SF1">
    <property type="entry name" value="PHOSPHORIBOSYLFORMYLGLYCINAMIDINE SYNTHASE SUBUNIT PURS"/>
    <property type="match status" value="1"/>
</dbReference>
<comment type="subunit">
    <text evidence="6">Part of the FGAM synthase complex composed of 1 PurL, 1 PurQ and 2 PurS subunits.</text>
</comment>
<proteinExistence type="inferred from homology"/>
<keyword evidence="4 6" id="KW-0658">Purine biosynthesis</keyword>
<dbReference type="InterPro" id="IPR036604">
    <property type="entry name" value="PurS-like_sf"/>
</dbReference>
<evidence type="ECO:0000256" key="6">
    <source>
        <dbReference type="HAMAP-Rule" id="MF_01926"/>
    </source>
</evidence>
<evidence type="ECO:0000256" key="1">
    <source>
        <dbReference type="ARBA" id="ARBA00022490"/>
    </source>
</evidence>
<dbReference type="NCBIfam" id="TIGR00302">
    <property type="entry name" value="phosphoribosylformylglycinamidine synthase subunit PurS"/>
    <property type="match status" value="1"/>
</dbReference>
<comment type="similarity">
    <text evidence="6">Belongs to the PurS family.</text>
</comment>
<dbReference type="OrthoDB" id="9799101at2"/>
<dbReference type="Pfam" id="PF02700">
    <property type="entry name" value="PurS"/>
    <property type="match status" value="1"/>
</dbReference>
<dbReference type="AlphaFoldDB" id="A0A2T4Z6G3"/>
<evidence type="ECO:0000313" key="7">
    <source>
        <dbReference type="EMBL" id="PTM57463.1"/>
    </source>
</evidence>
<dbReference type="Gene3D" id="3.30.1280.10">
    <property type="entry name" value="Phosphoribosylformylglycinamidine synthase subunit PurS"/>
    <property type="match status" value="1"/>
</dbReference>
<evidence type="ECO:0000256" key="4">
    <source>
        <dbReference type="ARBA" id="ARBA00022755"/>
    </source>
</evidence>
<keyword evidence="8" id="KW-1185">Reference proteome</keyword>
<evidence type="ECO:0000313" key="8">
    <source>
        <dbReference type="Proteomes" id="UP000241639"/>
    </source>
</evidence>
<dbReference type="UniPathway" id="UPA00074">
    <property type="reaction ID" value="UER00128"/>
</dbReference>
<comment type="catalytic activity">
    <reaction evidence="6">
        <text>N(2)-formyl-N(1)-(5-phospho-beta-D-ribosyl)glycinamide + L-glutamine + ATP + H2O = 2-formamido-N(1)-(5-O-phospho-beta-D-ribosyl)acetamidine + L-glutamate + ADP + phosphate + H(+)</text>
        <dbReference type="Rhea" id="RHEA:17129"/>
        <dbReference type="ChEBI" id="CHEBI:15377"/>
        <dbReference type="ChEBI" id="CHEBI:15378"/>
        <dbReference type="ChEBI" id="CHEBI:29985"/>
        <dbReference type="ChEBI" id="CHEBI:30616"/>
        <dbReference type="ChEBI" id="CHEBI:43474"/>
        <dbReference type="ChEBI" id="CHEBI:58359"/>
        <dbReference type="ChEBI" id="CHEBI:147286"/>
        <dbReference type="ChEBI" id="CHEBI:147287"/>
        <dbReference type="ChEBI" id="CHEBI:456216"/>
        <dbReference type="EC" id="6.3.5.3"/>
    </reaction>
</comment>
<gene>
    <name evidence="6" type="primary">purS</name>
    <name evidence="7" type="ORF">C8J48_0011</name>
</gene>
<comment type="pathway">
    <text evidence="6">Purine metabolism; IMP biosynthesis via de novo pathway; 5-amino-1-(5-phospho-D-ribosyl)imidazole from N(2)-formyl-N(1)-(5-phospho-D-ribosyl)glycinamide: step 1/2.</text>
</comment>
<sequence length="83" mass="9065">MYKATITVRLKSSVLDPQGSAVKGSLHSLGFAEVENVRIGKTLEVWLDSADAAVAREQVEAMCQQLLANPVIENYEFQLEEGA</sequence>
<evidence type="ECO:0000256" key="2">
    <source>
        <dbReference type="ARBA" id="ARBA00022598"/>
    </source>
</evidence>
<dbReference type="NCBIfam" id="NF004630">
    <property type="entry name" value="PRK05974.1"/>
    <property type="match status" value="1"/>
</dbReference>
<protein>
    <recommendedName>
        <fullName evidence="6">Phosphoribosylformylglycinamidine synthase subunit PurS</fullName>
        <shortName evidence="6">FGAM synthase</shortName>
        <ecNumber evidence="6">6.3.5.3</ecNumber>
    </recommendedName>
    <alternativeName>
        <fullName evidence="6">Formylglycinamide ribonucleotide amidotransferase subunit III</fullName>
        <shortName evidence="6">FGAR amidotransferase III</shortName>
        <shortName evidence="6">FGAR-AT III</shortName>
    </alternativeName>
    <alternativeName>
        <fullName evidence="6">Phosphoribosylformylglycinamidine synthase subunit III</fullName>
    </alternativeName>
</protein>
<comment type="function">
    <text evidence="6">Part of the phosphoribosylformylglycinamidine synthase complex involved in the purines biosynthetic pathway. Catalyzes the ATP-dependent conversion of formylglycinamide ribonucleotide (FGAR) and glutamine to yield formylglycinamidine ribonucleotide (FGAM) and glutamate. The FGAM synthase complex is composed of three subunits. PurQ produces an ammonia molecule by converting glutamine to glutamate. PurL transfers the ammonia molecule to FGAR to form FGAM in an ATP-dependent manner. PurS interacts with PurQ and PurL and is thought to assist in the transfer of the ammonia molecule from PurQ to PurL.</text>
</comment>
<keyword evidence="5 6" id="KW-0067">ATP-binding</keyword>
<dbReference type="InterPro" id="IPR003850">
    <property type="entry name" value="PurS"/>
</dbReference>
<keyword evidence="3 6" id="KW-0547">Nucleotide-binding</keyword>
<dbReference type="RefSeq" id="WP_107724366.1">
    <property type="nucleotide sequence ID" value="NZ_PZZP01000001.1"/>
</dbReference>
<dbReference type="GO" id="GO:0005524">
    <property type="term" value="F:ATP binding"/>
    <property type="evidence" value="ECO:0007669"/>
    <property type="project" value="UniProtKB-UniRule"/>
</dbReference>
<dbReference type="PANTHER" id="PTHR34696">
    <property type="entry name" value="PHOSPHORIBOSYLFORMYLGLYCINAMIDINE SYNTHASE SUBUNIT PURS"/>
    <property type="match status" value="1"/>
</dbReference>
<dbReference type="EMBL" id="PZZP01000001">
    <property type="protein sequence ID" value="PTM57463.1"/>
    <property type="molecule type" value="Genomic_DNA"/>
</dbReference>